<protein>
    <submittedName>
        <fullName evidence="1">Uncharacterized protein</fullName>
    </submittedName>
</protein>
<sequence>RGREQAPGVRRHSVLDRRISNVRQGFTEIFAHYDLEKKPIPEEEHEEEEQEGVK</sequence>
<gene>
    <name evidence="1" type="ORF">FKW44_010824</name>
</gene>
<keyword evidence="2" id="KW-1185">Reference proteome</keyword>
<organism evidence="1 2">
    <name type="scientific">Caligus rogercresseyi</name>
    <name type="common">Sea louse</name>
    <dbReference type="NCBI Taxonomy" id="217165"/>
    <lineage>
        <taxon>Eukaryota</taxon>
        <taxon>Metazoa</taxon>
        <taxon>Ecdysozoa</taxon>
        <taxon>Arthropoda</taxon>
        <taxon>Crustacea</taxon>
        <taxon>Multicrustacea</taxon>
        <taxon>Hexanauplia</taxon>
        <taxon>Copepoda</taxon>
        <taxon>Siphonostomatoida</taxon>
        <taxon>Caligidae</taxon>
        <taxon>Caligus</taxon>
    </lineage>
</organism>
<dbReference type="EMBL" id="CP045896">
    <property type="protein sequence ID" value="QQP49985.1"/>
    <property type="molecule type" value="Genomic_DNA"/>
</dbReference>
<evidence type="ECO:0000313" key="2">
    <source>
        <dbReference type="Proteomes" id="UP000595437"/>
    </source>
</evidence>
<name>A0A7T8HHJ9_CALRO</name>
<feature type="non-terminal residue" evidence="1">
    <location>
        <position position="1"/>
    </location>
</feature>
<accession>A0A7T8HHJ9</accession>
<proteinExistence type="predicted"/>
<reference evidence="2" key="1">
    <citation type="submission" date="2021-01" db="EMBL/GenBank/DDBJ databases">
        <title>Caligus Genome Assembly.</title>
        <authorList>
            <person name="Gallardo-Escarate C."/>
        </authorList>
    </citation>
    <scope>NUCLEOTIDE SEQUENCE [LARGE SCALE GENOMIC DNA]</scope>
</reference>
<dbReference type="Proteomes" id="UP000595437">
    <property type="component" value="Chromosome 7"/>
</dbReference>
<dbReference type="AlphaFoldDB" id="A0A7T8HHJ9"/>
<evidence type="ECO:0000313" key="1">
    <source>
        <dbReference type="EMBL" id="QQP49985.1"/>
    </source>
</evidence>